<keyword evidence="2 5" id="KW-0863">Zinc-finger</keyword>
<evidence type="ECO:0000259" key="7">
    <source>
        <dbReference type="PROSITE" id="PS50016"/>
    </source>
</evidence>
<keyword evidence="3" id="KW-0862">Zinc</keyword>
<proteinExistence type="predicted"/>
<feature type="region of interest" description="Disordered" evidence="6">
    <location>
        <begin position="1383"/>
        <end position="1412"/>
    </location>
</feature>
<feature type="domain" description="ELM2" evidence="9">
    <location>
        <begin position="567"/>
        <end position="746"/>
    </location>
</feature>
<gene>
    <name evidence="12" type="ORF">BP5553_05952</name>
</gene>
<dbReference type="GO" id="GO:0004842">
    <property type="term" value="F:ubiquitin-protein transferase activity"/>
    <property type="evidence" value="ECO:0007669"/>
    <property type="project" value="TreeGrafter"/>
</dbReference>
<dbReference type="Gene3D" id="2.30.30.490">
    <property type="match status" value="1"/>
</dbReference>
<dbReference type="FunFam" id="2.30.30.490:FF:000018">
    <property type="entry name" value="Lid2 complex component snt2"/>
    <property type="match status" value="1"/>
</dbReference>
<keyword evidence="1" id="KW-0479">Metal-binding</keyword>
<accession>A0A370TM46</accession>
<evidence type="ECO:0000313" key="13">
    <source>
        <dbReference type="Proteomes" id="UP000254866"/>
    </source>
</evidence>
<feature type="compositionally biased region" description="Polar residues" evidence="6">
    <location>
        <begin position="514"/>
        <end position="525"/>
    </location>
</feature>
<protein>
    <submittedName>
        <fullName evidence="12">Uncharacterized protein</fullName>
    </submittedName>
</protein>
<evidence type="ECO:0000259" key="8">
    <source>
        <dbReference type="PROSITE" id="PS51038"/>
    </source>
</evidence>
<organism evidence="12 13">
    <name type="scientific">Venustampulla echinocandica</name>
    <dbReference type="NCBI Taxonomy" id="2656787"/>
    <lineage>
        <taxon>Eukaryota</taxon>
        <taxon>Fungi</taxon>
        <taxon>Dikarya</taxon>
        <taxon>Ascomycota</taxon>
        <taxon>Pezizomycotina</taxon>
        <taxon>Leotiomycetes</taxon>
        <taxon>Helotiales</taxon>
        <taxon>Pleuroascaceae</taxon>
        <taxon>Venustampulla</taxon>
    </lineage>
</organism>
<dbReference type="EMBL" id="NPIC01000004">
    <property type="protein sequence ID" value="RDL36600.1"/>
    <property type="molecule type" value="Genomic_DNA"/>
</dbReference>
<feature type="region of interest" description="Disordered" evidence="6">
    <location>
        <begin position="1111"/>
        <end position="1130"/>
    </location>
</feature>
<dbReference type="InterPro" id="IPR043151">
    <property type="entry name" value="BAH_sf"/>
</dbReference>
<feature type="compositionally biased region" description="Polar residues" evidence="6">
    <location>
        <begin position="1609"/>
        <end position="1618"/>
    </location>
</feature>
<evidence type="ECO:0000256" key="5">
    <source>
        <dbReference type="PROSITE-ProRule" id="PRU00146"/>
    </source>
</evidence>
<dbReference type="OrthoDB" id="336088at2759"/>
<evidence type="ECO:0000313" key="12">
    <source>
        <dbReference type="EMBL" id="RDL36600.1"/>
    </source>
</evidence>
<dbReference type="GO" id="GO:0008270">
    <property type="term" value="F:zinc ion binding"/>
    <property type="evidence" value="ECO:0007669"/>
    <property type="project" value="UniProtKB-KW"/>
</dbReference>
<dbReference type="Proteomes" id="UP000254866">
    <property type="component" value="Unassembled WGS sequence"/>
</dbReference>
<feature type="domain" description="PHD-type" evidence="7">
    <location>
        <begin position="423"/>
        <end position="475"/>
    </location>
</feature>
<dbReference type="InterPro" id="IPR001005">
    <property type="entry name" value="SANT/Myb"/>
</dbReference>
<evidence type="ECO:0000256" key="2">
    <source>
        <dbReference type="ARBA" id="ARBA00022771"/>
    </source>
</evidence>
<reference evidence="12 13" key="1">
    <citation type="journal article" date="2018" name="IMA Fungus">
        <title>IMA Genome-F 9: Draft genome sequence of Annulohypoxylon stygium, Aspergillus mulundensis, Berkeleyomyces basicola (syn. Thielaviopsis basicola), Ceratocystis smalleyi, two Cercospora beticola strains, Coleophoma cylindrospora, Fusarium fracticaudum, Phialophora cf. hyalina, and Morchella septimelata.</title>
        <authorList>
            <person name="Wingfield B.D."/>
            <person name="Bills G.F."/>
            <person name="Dong Y."/>
            <person name="Huang W."/>
            <person name="Nel W.J."/>
            <person name="Swalarsk-Parry B.S."/>
            <person name="Vaghefi N."/>
            <person name="Wilken P.M."/>
            <person name="An Z."/>
            <person name="de Beer Z.W."/>
            <person name="De Vos L."/>
            <person name="Chen L."/>
            <person name="Duong T.A."/>
            <person name="Gao Y."/>
            <person name="Hammerbacher A."/>
            <person name="Kikkert J.R."/>
            <person name="Li Y."/>
            <person name="Li H."/>
            <person name="Li K."/>
            <person name="Li Q."/>
            <person name="Liu X."/>
            <person name="Ma X."/>
            <person name="Naidoo K."/>
            <person name="Pethybridge S.J."/>
            <person name="Sun J."/>
            <person name="Steenkamp E.T."/>
            <person name="van der Nest M.A."/>
            <person name="van Wyk S."/>
            <person name="Wingfield M.J."/>
            <person name="Xiong C."/>
            <person name="Yue Q."/>
            <person name="Zhang X."/>
        </authorList>
    </citation>
    <scope>NUCLEOTIDE SEQUENCE [LARGE SCALE GENOMIC DNA]</scope>
    <source>
        <strain evidence="12 13">BP 5553</strain>
    </source>
</reference>
<dbReference type="Gene3D" id="3.30.40.10">
    <property type="entry name" value="Zinc/RING finger domain, C3HC4 (zinc finger)"/>
    <property type="match status" value="3"/>
</dbReference>
<dbReference type="GO" id="GO:0003682">
    <property type="term" value="F:chromatin binding"/>
    <property type="evidence" value="ECO:0007669"/>
    <property type="project" value="InterPro"/>
</dbReference>
<keyword evidence="4" id="KW-0539">Nucleus</keyword>
<dbReference type="CDD" id="cd15497">
    <property type="entry name" value="PHD1_Snt2p_like"/>
    <property type="match status" value="1"/>
</dbReference>
<dbReference type="GO" id="GO:0048189">
    <property type="term" value="C:Lid2 complex"/>
    <property type="evidence" value="ECO:0007669"/>
    <property type="project" value="TreeGrafter"/>
</dbReference>
<feature type="domain" description="PHD-type" evidence="7">
    <location>
        <begin position="1032"/>
        <end position="1083"/>
    </location>
</feature>
<evidence type="ECO:0000256" key="4">
    <source>
        <dbReference type="ARBA" id="ARBA00023242"/>
    </source>
</evidence>
<dbReference type="GO" id="GO:0036205">
    <property type="term" value="P:histone catabolic process"/>
    <property type="evidence" value="ECO:0007669"/>
    <property type="project" value="TreeGrafter"/>
</dbReference>
<dbReference type="PANTHER" id="PTHR47672:SF1">
    <property type="entry name" value="E3 UBIQUITIN-PROTEIN LIGASE SNT2"/>
    <property type="match status" value="1"/>
</dbReference>
<dbReference type="FunFam" id="3.30.40.10:FF:000486">
    <property type="entry name" value="PHD finger and BAH domain (Snt2)"/>
    <property type="match status" value="1"/>
</dbReference>
<dbReference type="CDD" id="cd15489">
    <property type="entry name" value="PHD_SF"/>
    <property type="match status" value="1"/>
</dbReference>
<feature type="domain" description="SANT" evidence="10">
    <location>
        <begin position="756"/>
        <end position="801"/>
    </location>
</feature>
<evidence type="ECO:0000256" key="6">
    <source>
        <dbReference type="SAM" id="MobiDB-lite"/>
    </source>
</evidence>
<dbReference type="SUPFAM" id="SSF57903">
    <property type="entry name" value="FYVE/PHD zinc finger"/>
    <property type="match status" value="2"/>
</dbReference>
<dbReference type="SMART" id="SM00439">
    <property type="entry name" value="BAH"/>
    <property type="match status" value="1"/>
</dbReference>
<dbReference type="PROSITE" id="PS51805">
    <property type="entry name" value="EPHD"/>
    <property type="match status" value="1"/>
</dbReference>
<dbReference type="PROSITE" id="PS51038">
    <property type="entry name" value="BAH"/>
    <property type="match status" value="1"/>
</dbReference>
<feature type="compositionally biased region" description="Basic and acidic residues" evidence="6">
    <location>
        <begin position="1116"/>
        <end position="1130"/>
    </location>
</feature>
<sequence>MAKDTSGSSSAAGSPRVPPPCENGDGESNELSALEAQQLNPSPPNVPQDASSRSSSTKPRAEHMNTSDIRAAESQPMTASNSNSSNPSAGVATGSAAPYGTRSRNRTGTSRPNYAEDKEIDAELEIAPPVKDIVVRKAARGTEAAVSNASDVSKSSNPARKSHGSEPEQTTTVQSHHKEPIPGTSTFSAKPTATTVSNTSSKKRKANSQQTATAFSQALGPAPPVQAITRRTSMAAQVSGGFRQSNMLTFEKCGGRLQDKKLAADDGTFLEVNDHVYLVCEPPGEPYYLGRIMEFLHINNDNTQPIDALRLNWYYRPKDIGRRVNDTRQVFASMHSDINPLTALRGKCVIKHKSEVDKLDDLRKTKDSFWYEKLYDRYIHRFYDVIPTKQVINVPTEVKKVLDERWKYIVVEPGRGRELTSAVKSCKRCSKYCASNDSVDCAVCRNTYHMSCVNPPLLKKPSRGFAWACGPCSKAQEKKLEARNTPNVTDADDGENNDEEYDSPTAADDHLDTGRTSPTAPSSVELSVHPGTAEQIHQASLWLFRYLGIHCKVEDALDYDDRIYPRASSRLGPRHQANVPAWPGRPVVYVKPIEIKKKYMKGSGYKKDTKLSKDTITALEAEKLAREKRPRWVMDEPFGYVHRGEDYDNDDPNNTAQLLYKLPEAHELPLSSIRGTDIGNSNDPELLGEAAREQLVFSYVWRAKDVAQPLYGLPEKSTNVLDVALQTLRANGYDTEKALQNMSTLDKKVFKEPDLTPAELKRFEDGVAKYGSEWHSIKKHVKTVKAADIVRFYYTWKKTDRGKQVWQNYSGRKGKKEAKRAEATAGKLQDDVADEYDDSAFDNDKAFQKKRGFQCKFCDTKSSRQWRRAPNTAPGAMAVENAGAKMAGKDKGSQLMVALCWRCAELWRRYAIQWEDIEEVAKKVAQAGGKAWKRKIDEELLKELAAANEITDVSATATPLGPASGDGTPAPALPSTIPAMEPPRKKARGMQEKESADVAHEGGSGASTQKKKVAHEKPAGPPPVPELPKPKLLPCAICGEMDPMGDQHLTCKECRLTVHRNCYGVVGENRSTNKWTCDMCSNDKNPQVSIQYKCMLCPVEARDHDFVGAPKAVNKKQKEKDRERDRLDRENAQKVANLFRKKQEELNKPVNPREPLKRTANNNWVHVTCAIFTPEVKFGNAKALEPSEGIPSIPSARYDETCKVCKQKGGACVGCHSCRASVHVECAHQAGHILGFDIAPVKGSRRDQFNIVNINGEIGTMAAAIWCKEHVPTKTIVHRMHDIVDNSGLNALQLYVQNFKQADLTLTGTVRKATLVNQFAKVINPVAIAAPANRRASATTALQGHSLSESSSGLTADQICATCGVDVSPKWWPFPATAEAFIQPNGDHLNPNRSPLVDGQTTNDPSGEDGGGHAALAAAALHQNTPRPEPIEVQCHKCHWKKIQKEPSPPLEVQQPESRHPPTAPSTINALPPDVDHSRTLPQYAWPPPPSYPSNTPYNAWSHHPTSTQGTTLVNQVNGGQSPRVTTVAQPLTGQTSIRQPPPAISHSPHQNGHVGQVSNGYPPSPHRNLGPASLHMQNGAYPSYASTCPPPQHLTNGGPPPQAPEQPFSHNVMSMHSRTPFVPPQTSPPIHRENHPQSRDAGVPQPPNIRQADGRVNGGASASPSLRNLLS</sequence>
<dbReference type="PROSITE" id="PS50016">
    <property type="entry name" value="ZF_PHD_2"/>
    <property type="match status" value="2"/>
</dbReference>
<feature type="compositionally biased region" description="Pro residues" evidence="6">
    <location>
        <begin position="1589"/>
        <end position="1605"/>
    </location>
</feature>
<dbReference type="Gene3D" id="1.10.10.60">
    <property type="entry name" value="Homeodomain-like"/>
    <property type="match status" value="1"/>
</dbReference>
<dbReference type="FunFam" id="3.30.40.10:FF:000899">
    <property type="entry name" value="PHD finger and BAH domain-containing protein"/>
    <property type="match status" value="1"/>
</dbReference>
<dbReference type="FunFam" id="1.10.10.60:FF:000377">
    <property type="entry name" value="DNA-binding E3 ubiquitin-protein ligase"/>
    <property type="match status" value="1"/>
</dbReference>
<dbReference type="Pfam" id="PF01426">
    <property type="entry name" value="BAH"/>
    <property type="match status" value="1"/>
</dbReference>
<dbReference type="PROSITE" id="PS51293">
    <property type="entry name" value="SANT"/>
    <property type="match status" value="1"/>
</dbReference>
<dbReference type="InterPro" id="IPR019787">
    <property type="entry name" value="Znf_PHD-finger"/>
</dbReference>
<feature type="compositionally biased region" description="Low complexity" evidence="6">
    <location>
        <begin position="100"/>
        <end position="111"/>
    </location>
</feature>
<feature type="compositionally biased region" description="Polar residues" evidence="6">
    <location>
        <begin position="145"/>
        <end position="159"/>
    </location>
</feature>
<dbReference type="RefSeq" id="XP_031869256.1">
    <property type="nucleotide sequence ID" value="XM_032014575.1"/>
</dbReference>
<dbReference type="SMART" id="SM00249">
    <property type="entry name" value="PHD"/>
    <property type="match status" value="3"/>
</dbReference>
<dbReference type="Pfam" id="PF00628">
    <property type="entry name" value="PHD"/>
    <property type="match status" value="1"/>
</dbReference>
<feature type="compositionally biased region" description="Polar residues" evidence="6">
    <location>
        <begin position="29"/>
        <end position="40"/>
    </location>
</feature>
<dbReference type="PANTHER" id="PTHR47672">
    <property type="entry name" value="E3 UBIQUITIN-PROTEIN LIGASE SNT2"/>
    <property type="match status" value="1"/>
</dbReference>
<dbReference type="STRING" id="2656787.A0A370TM46"/>
<dbReference type="InterPro" id="IPR011011">
    <property type="entry name" value="Znf_FYVE_PHD"/>
</dbReference>
<feature type="compositionally biased region" description="Polar residues" evidence="6">
    <location>
        <begin position="1661"/>
        <end position="1672"/>
    </location>
</feature>
<dbReference type="Pfam" id="PF13831">
    <property type="entry name" value="PHD_2"/>
    <property type="match status" value="1"/>
</dbReference>
<feature type="domain" description="BAH" evidence="8">
    <location>
        <begin position="268"/>
        <end position="386"/>
    </location>
</feature>
<feature type="compositionally biased region" description="Polar residues" evidence="6">
    <location>
        <begin position="1"/>
        <end position="12"/>
    </location>
</feature>
<dbReference type="InterPro" id="IPR009057">
    <property type="entry name" value="Homeodomain-like_sf"/>
</dbReference>
<feature type="region of interest" description="Disordered" evidence="6">
    <location>
        <begin position="480"/>
        <end position="529"/>
    </location>
</feature>
<feature type="region of interest" description="Disordered" evidence="6">
    <location>
        <begin position="956"/>
        <end position="1028"/>
    </location>
</feature>
<dbReference type="InterPro" id="IPR034732">
    <property type="entry name" value="EPHD"/>
</dbReference>
<feature type="compositionally biased region" description="Polar residues" evidence="6">
    <location>
        <begin position="183"/>
        <end position="200"/>
    </location>
</feature>
<feature type="compositionally biased region" description="Basic and acidic residues" evidence="6">
    <location>
        <begin position="989"/>
        <end position="1000"/>
    </location>
</feature>
<dbReference type="InterPro" id="IPR017884">
    <property type="entry name" value="SANT_dom"/>
</dbReference>
<feature type="compositionally biased region" description="Acidic residues" evidence="6">
    <location>
        <begin position="490"/>
        <end position="502"/>
    </location>
</feature>
<feature type="region of interest" description="Disordered" evidence="6">
    <location>
        <begin position="1447"/>
        <end position="1672"/>
    </location>
</feature>
<dbReference type="Pfam" id="PF13832">
    <property type="entry name" value="zf-HC5HC2H_2"/>
    <property type="match status" value="1"/>
</dbReference>
<feature type="compositionally biased region" description="Polar residues" evidence="6">
    <location>
        <begin position="1504"/>
        <end position="1539"/>
    </location>
</feature>
<dbReference type="InterPro" id="IPR001965">
    <property type="entry name" value="Znf_PHD"/>
</dbReference>
<dbReference type="PROSITE" id="PS51156">
    <property type="entry name" value="ELM2"/>
    <property type="match status" value="1"/>
</dbReference>
<dbReference type="SMART" id="SM00717">
    <property type="entry name" value="SANT"/>
    <property type="match status" value="1"/>
</dbReference>
<evidence type="ECO:0000256" key="3">
    <source>
        <dbReference type="ARBA" id="ARBA00022833"/>
    </source>
</evidence>
<name>A0A370TM46_9HELO</name>
<keyword evidence="13" id="KW-1185">Reference proteome</keyword>
<evidence type="ECO:0000259" key="11">
    <source>
        <dbReference type="PROSITE" id="PS51805"/>
    </source>
</evidence>
<comment type="caution">
    <text evidence="12">The sequence shown here is derived from an EMBL/GenBank/DDBJ whole genome shotgun (WGS) entry which is preliminary data.</text>
</comment>
<feature type="domain" description="PHD-type" evidence="11">
    <location>
        <begin position="1142"/>
        <end position="1271"/>
    </location>
</feature>
<feature type="region of interest" description="Disordered" evidence="6">
    <location>
        <begin position="1"/>
        <end position="224"/>
    </location>
</feature>
<feature type="compositionally biased region" description="Polar residues" evidence="6">
    <location>
        <begin position="207"/>
        <end position="216"/>
    </location>
</feature>
<evidence type="ECO:0000259" key="9">
    <source>
        <dbReference type="PROSITE" id="PS51156"/>
    </source>
</evidence>
<dbReference type="GeneID" id="43598801"/>
<feature type="compositionally biased region" description="Polar residues" evidence="6">
    <location>
        <begin position="48"/>
        <end position="58"/>
    </location>
</feature>
<evidence type="ECO:0000259" key="10">
    <source>
        <dbReference type="PROSITE" id="PS51293"/>
    </source>
</evidence>
<dbReference type="SUPFAM" id="SSF46689">
    <property type="entry name" value="Homeodomain-like"/>
    <property type="match status" value="1"/>
</dbReference>
<dbReference type="InterPro" id="IPR001025">
    <property type="entry name" value="BAH_dom"/>
</dbReference>
<dbReference type="InterPro" id="IPR013083">
    <property type="entry name" value="Znf_RING/FYVE/PHD"/>
</dbReference>
<evidence type="ECO:0000256" key="1">
    <source>
        <dbReference type="ARBA" id="ARBA00022723"/>
    </source>
</evidence>
<dbReference type="InterPro" id="IPR000949">
    <property type="entry name" value="ELM2_dom"/>
</dbReference>
<dbReference type="InterPro" id="IPR029617">
    <property type="entry name" value="Snt2"/>
</dbReference>